<evidence type="ECO:0000313" key="2">
    <source>
        <dbReference type="EMBL" id="CDN30175.1"/>
    </source>
</evidence>
<dbReference type="EMBL" id="HG934468">
    <property type="protein sequence ID" value="CDN30175.1"/>
    <property type="molecule type" value="Genomic_DNA"/>
</dbReference>
<dbReference type="InterPro" id="IPR027417">
    <property type="entry name" value="P-loop_NTPase"/>
</dbReference>
<dbReference type="CDD" id="cd02028">
    <property type="entry name" value="UMPK_like"/>
    <property type="match status" value="1"/>
</dbReference>
<dbReference type="HOGENOM" id="CLU_023775_1_0_10"/>
<proteinExistence type="predicted"/>
<dbReference type="AlphaFoldDB" id="A0A060R5S1"/>
<dbReference type="Gene3D" id="3.40.50.300">
    <property type="entry name" value="P-loop containing nucleotide triphosphate hydrolases"/>
    <property type="match status" value="1"/>
</dbReference>
<dbReference type="GO" id="GO:0004849">
    <property type="term" value="F:uridine kinase activity"/>
    <property type="evidence" value="ECO:0007669"/>
    <property type="project" value="UniProtKB-EC"/>
</dbReference>
<dbReference type="SUPFAM" id="SSF55186">
    <property type="entry name" value="ThrRS/AlaRS common domain"/>
    <property type="match status" value="1"/>
</dbReference>
<keyword evidence="2" id="KW-0808">Transferase</keyword>
<reference evidence="2 3" key="1">
    <citation type="journal article" date="2015" name="Genome Announc.">
        <title>Complete Genome Sequence of the Novel Leech Symbiont Mucinivorans hirudinis M3T.</title>
        <authorList>
            <person name="Nelson M.C."/>
            <person name="Bomar L."/>
            <person name="Graf J."/>
        </authorList>
    </citation>
    <scope>NUCLEOTIDE SEQUENCE [LARGE SCALE GENOMIC DNA]</scope>
    <source>
        <strain evidence="3">M3</strain>
    </source>
</reference>
<dbReference type="GO" id="GO:0005524">
    <property type="term" value="F:ATP binding"/>
    <property type="evidence" value="ECO:0007669"/>
    <property type="project" value="InterPro"/>
</dbReference>
<dbReference type="PATRIC" id="fig|1433126.3.peg.67"/>
<feature type="domain" description="Phosphoribulokinase/uridine kinase" evidence="1">
    <location>
        <begin position="290"/>
        <end position="486"/>
    </location>
</feature>
<dbReference type="Pfam" id="PF00485">
    <property type="entry name" value="PRK"/>
    <property type="match status" value="1"/>
</dbReference>
<accession>A0A060R5S1</accession>
<dbReference type="OrthoDB" id="9764644at2"/>
<dbReference type="EC" id="2.7.1.48" evidence="2"/>
<dbReference type="eggNOG" id="COG0572">
    <property type="taxonomic scope" value="Bacteria"/>
</dbReference>
<dbReference type="KEGG" id="rbc:BN938_0068"/>
<dbReference type="PANTHER" id="PTHR10285">
    <property type="entry name" value="URIDINE KINASE"/>
    <property type="match status" value="1"/>
</dbReference>
<organism evidence="2 3">
    <name type="scientific">Mucinivorans hirudinis</name>
    <dbReference type="NCBI Taxonomy" id="1433126"/>
    <lineage>
        <taxon>Bacteria</taxon>
        <taxon>Pseudomonadati</taxon>
        <taxon>Bacteroidota</taxon>
        <taxon>Bacteroidia</taxon>
        <taxon>Bacteroidales</taxon>
        <taxon>Rikenellaceae</taxon>
        <taxon>Mucinivorans</taxon>
    </lineage>
</organism>
<dbReference type="Gene3D" id="3.30.980.10">
    <property type="entry name" value="Threonyl-trna Synthetase, Chain A, domain 2"/>
    <property type="match status" value="1"/>
</dbReference>
<gene>
    <name evidence="2" type="ORF">BN938_0068</name>
</gene>
<dbReference type="InterPro" id="IPR018163">
    <property type="entry name" value="Thr/Ala-tRNA-synth_IIc_edit"/>
</dbReference>
<dbReference type="InterPro" id="IPR006083">
    <property type="entry name" value="PRK/URK"/>
</dbReference>
<dbReference type="Proteomes" id="UP000027616">
    <property type="component" value="Chromosome I"/>
</dbReference>
<protein>
    <submittedName>
        <fullName evidence="2">Uridine kinase</fullName>
        <ecNumber evidence="2">2.7.1.48</ecNumber>
    </submittedName>
</protein>
<name>A0A060R5S1_9BACT</name>
<dbReference type="STRING" id="1433126.BN938_0068"/>
<dbReference type="SUPFAM" id="SSF52540">
    <property type="entry name" value="P-loop containing nucleoside triphosphate hydrolases"/>
    <property type="match status" value="1"/>
</dbReference>
<keyword evidence="2" id="KW-0418">Kinase</keyword>
<sequence>MENLITVINQHTGAKLFVSSGITLSELYKMIYSESNGRFVAAWVDNVVKDLSYRLYSPAAVKFVDAGSSEGARIYARSVFFLLLKAVADVLPQGRLRLMHPVGRGYYFEIEGVGTLSSETVDRLRARMRELVSMDLPIVREKLPLDEAVEMYGKQGATDKLLLLETRPQFFVSSYNLAGVIGYLYGALVPSTGYIKTFDIESFFEGLVVMMPCKEEFERVERYCLQSKLFGVFRQNKEWNKIIGIRNVGSLNKELMEGRAGELIRIGEALQEKNFANAADMIAARSEAKIILIAGPSSSGKTSFSKRLGVQLSVLGYQPEAISLDNYFVERELTPRDENGHYDFECLEALDVKAFNSDLKRLLAGEDVELCKFDFKTGSRFFDGTRMQLNERSILIIEGIHALNPALTPEIEEAAKFKIYASALTTLSIDDTTIVHTTDNRLLRRMVRDAKYRSRPASETLRGWGSVRRGEDKHIFPYQEQADLMFGTALFFEIPILKKYAMPLLEEVPAIAPEYAEAHRLKRFLSYFVEMSDQGLPPTSILREFIGGSSFEY</sequence>
<evidence type="ECO:0000259" key="1">
    <source>
        <dbReference type="Pfam" id="PF00485"/>
    </source>
</evidence>
<keyword evidence="3" id="KW-1185">Reference proteome</keyword>
<evidence type="ECO:0000313" key="3">
    <source>
        <dbReference type="Proteomes" id="UP000027616"/>
    </source>
</evidence>